<keyword evidence="3" id="KW-0509">mRNA transport</keyword>
<evidence type="ECO:0000256" key="5">
    <source>
        <dbReference type="SAM" id="MobiDB-lite"/>
    </source>
</evidence>
<dbReference type="WBParaSite" id="maker-uti_cns_0019359-snap-gene-0.2-mRNA-1">
    <property type="protein sequence ID" value="maker-uti_cns_0019359-snap-gene-0.2-mRNA-1"/>
    <property type="gene ID" value="maker-uti_cns_0019359-snap-gene-0.2"/>
</dbReference>
<evidence type="ECO:0000256" key="3">
    <source>
        <dbReference type="ARBA" id="ARBA00022816"/>
    </source>
</evidence>
<dbReference type="InterPro" id="IPR004023">
    <property type="entry name" value="Mago_nashi"/>
</dbReference>
<evidence type="ECO:0000256" key="4">
    <source>
        <dbReference type="ARBA" id="ARBA00023242"/>
    </source>
</evidence>
<dbReference type="GO" id="GO:0035145">
    <property type="term" value="C:exon-exon junction complex"/>
    <property type="evidence" value="ECO:0007669"/>
    <property type="project" value="InterPro"/>
</dbReference>
<keyword evidence="3" id="KW-0813">Transport</keyword>
<accession>A0A1I8IY85</accession>
<dbReference type="PANTHER" id="PTHR12638:SF0">
    <property type="entry name" value="MAGO HOMOLOG, EXON JUNCTION COMPLEX SUBUNIT-RELATED"/>
    <property type="match status" value="1"/>
</dbReference>
<dbReference type="GO" id="GO:0051028">
    <property type="term" value="P:mRNA transport"/>
    <property type="evidence" value="ECO:0007669"/>
    <property type="project" value="UniProtKB-KW"/>
</dbReference>
<feature type="compositionally biased region" description="Basic and acidic residues" evidence="5">
    <location>
        <begin position="589"/>
        <end position="609"/>
    </location>
</feature>
<evidence type="ECO:0000256" key="2">
    <source>
        <dbReference type="ARBA" id="ARBA00009270"/>
    </source>
</evidence>
<comment type="subcellular location">
    <subcellularLocation>
        <location evidence="1">Nucleus</location>
    </subcellularLocation>
</comment>
<feature type="region of interest" description="Disordered" evidence="5">
    <location>
        <begin position="561"/>
        <end position="709"/>
    </location>
</feature>
<name>A0A1I8IY85_9PLAT</name>
<dbReference type="Gene3D" id="3.30.1560.10">
    <property type="entry name" value="Mago nashi"/>
    <property type="match status" value="1"/>
</dbReference>
<evidence type="ECO:0000313" key="6">
    <source>
        <dbReference type="Proteomes" id="UP000095280"/>
    </source>
</evidence>
<feature type="compositionally biased region" description="Polar residues" evidence="5">
    <location>
        <begin position="210"/>
        <end position="227"/>
    </location>
</feature>
<dbReference type="SUPFAM" id="SSF89817">
    <property type="entry name" value="Mago nashi protein"/>
    <property type="match status" value="1"/>
</dbReference>
<evidence type="ECO:0000256" key="1">
    <source>
        <dbReference type="ARBA" id="ARBA00004123"/>
    </source>
</evidence>
<feature type="compositionally biased region" description="Low complexity" evidence="5">
    <location>
        <begin position="654"/>
        <end position="682"/>
    </location>
</feature>
<comment type="similarity">
    <text evidence="2">Belongs to the mago nashi family.</text>
</comment>
<keyword evidence="6" id="KW-1185">Reference proteome</keyword>
<sequence length="709" mass="76903">ECSSGRCIDLLNGSYFCALCWQGWRLLRTGSSSAMNGCHFLRLEAASGSAAEVEKRRQRCPTLSLILAAKRRLEVHARRQWTEWSASRHQVEFSRHVACESAGPFAAVISSQWRAPLSAEYSAVPAQPVTGDSSLKHAADPMATNKDSGADAFYLRYYIGHRGHIRATKVPGIRVPADGKLRLHANNSNYKNDTMIRKGATCRRSDAELSPQSSPRARSCRRTTQQVAHARPGVAGRSSRCLNSEHISFTPPHSTDWLAGRDHRDKDPDGLRTFYYLVQDLKCLLFRGCSESEIFSSGIRFAYPICRESVQQGLNVLLRLKRLVRVEANGKLQLPYLSIPLAAPPSSRLACIVPSQAVQFTAARTGSAVALVAPLGVSFAAADPARSGCGFVCSHRPGCFGFTGCSERVGCSTCSVLRCQRLGQHRQISKAACLRDCSQSSTSPKWFYPCNRAIDGNTSPVSVVATPCSHTLSSMLTSGGSRPHSSVSRVLRHIPQQGRTAGAERLNKFDLLVDGSVCNQTTKLAKESMLVRVLATPLNTCTFMQWSPHSKSLMMPAISMGSSQSTKLPQSTSTDVGGIGGCPQAAGHQRADHQQAHDGHRRRQDEEQLRVGAVPAAVRERGRRQAHDLPRLGAQEVGKLEGTRSRQQRRQQADEQQAQPEGAARLAPLAAQAGADGAVAAPGDEHDDPVAQDQRGFVDDPDPPGTPGR</sequence>
<dbReference type="Proteomes" id="UP000095280">
    <property type="component" value="Unplaced"/>
</dbReference>
<feature type="compositionally biased region" description="Basic and acidic residues" evidence="5">
    <location>
        <begin position="618"/>
        <end position="630"/>
    </location>
</feature>
<keyword evidence="4" id="KW-0539">Nucleus</keyword>
<organism evidence="6 7">
    <name type="scientific">Macrostomum lignano</name>
    <dbReference type="NCBI Taxonomy" id="282301"/>
    <lineage>
        <taxon>Eukaryota</taxon>
        <taxon>Metazoa</taxon>
        <taxon>Spiralia</taxon>
        <taxon>Lophotrochozoa</taxon>
        <taxon>Platyhelminthes</taxon>
        <taxon>Rhabditophora</taxon>
        <taxon>Macrostomorpha</taxon>
        <taxon>Macrostomida</taxon>
        <taxon>Macrostomidae</taxon>
        <taxon>Macrostomum</taxon>
    </lineage>
</organism>
<dbReference type="Pfam" id="PF02792">
    <property type="entry name" value="Mago_nashi"/>
    <property type="match status" value="1"/>
</dbReference>
<feature type="region of interest" description="Disordered" evidence="5">
    <location>
        <begin position="201"/>
        <end position="239"/>
    </location>
</feature>
<evidence type="ECO:0000313" key="7">
    <source>
        <dbReference type="WBParaSite" id="maker-uti_cns_0019359-snap-gene-0.2-mRNA-1"/>
    </source>
</evidence>
<reference evidence="7" key="1">
    <citation type="submission" date="2016-11" db="UniProtKB">
        <authorList>
            <consortium name="WormBaseParasite"/>
        </authorList>
    </citation>
    <scope>IDENTIFICATION</scope>
</reference>
<feature type="compositionally biased region" description="Polar residues" evidence="5">
    <location>
        <begin position="561"/>
        <end position="575"/>
    </location>
</feature>
<protein>
    <submittedName>
        <fullName evidence="7">HTH OST-type domain-containing protein</fullName>
    </submittedName>
</protein>
<dbReference type="PANTHER" id="PTHR12638">
    <property type="entry name" value="PROTEIN MAGO NASHI HOMOLOG"/>
    <property type="match status" value="1"/>
</dbReference>
<dbReference type="AlphaFoldDB" id="A0A1I8IY85"/>
<dbReference type="GO" id="GO:0008380">
    <property type="term" value="P:RNA splicing"/>
    <property type="evidence" value="ECO:0007669"/>
    <property type="project" value="InterPro"/>
</dbReference>
<dbReference type="InterPro" id="IPR036605">
    <property type="entry name" value="Mago_nashi_sf"/>
</dbReference>
<proteinExistence type="inferred from homology"/>